<feature type="region of interest" description="Disordered" evidence="1">
    <location>
        <begin position="1"/>
        <end position="119"/>
    </location>
</feature>
<dbReference type="Proteomes" id="UP000005240">
    <property type="component" value="Unassembled WGS sequence"/>
</dbReference>
<dbReference type="VEuPathDB" id="FungiDB:PTTG_30578"/>
<feature type="compositionally biased region" description="Polar residues" evidence="1">
    <location>
        <begin position="27"/>
        <end position="39"/>
    </location>
</feature>
<sequence>MSGLNIQDTTNSVKAAAQQAAPVADEGSQTAQPSTQSQEPDADANPQGVLSQTTGPAPKLAKAVKVVKSKVTTRASAKKPPAAPRSEPAQEGNPGGPLRDPEIAKILDPASGPNAVQSNPLTVEDKKMSDAEVNREAQSILMAKMIKAKRIGDNAKVERYMKMYKAVLADRKTGKPKVAIPSVNPKVAIPSVSPPLFQTPTVPQKRPAEAGKTTQVQTVKFIAGRSNSHDDGGFPPYFHKLLLKCEGPLPLTIFDREWQERALAKHSKNRPKIEETTAEKGL</sequence>
<reference evidence="2" key="2">
    <citation type="submission" date="2016-05" db="EMBL/GenBank/DDBJ databases">
        <title>Comparative analysis highlights variable genome content of wheat rusts and divergence of the mating loci.</title>
        <authorList>
            <person name="Cuomo C.A."/>
            <person name="Bakkeren G."/>
            <person name="Szabo L."/>
            <person name="Khalil H."/>
            <person name="Joly D."/>
            <person name="Goldberg J."/>
            <person name="Young S."/>
            <person name="Zeng Q."/>
            <person name="Fellers J."/>
        </authorList>
    </citation>
    <scope>NUCLEOTIDE SEQUENCE [LARGE SCALE GENOMIC DNA]</scope>
    <source>
        <strain evidence="2">1-1 BBBD Race 1</strain>
    </source>
</reference>
<reference evidence="2" key="1">
    <citation type="submission" date="2009-11" db="EMBL/GenBank/DDBJ databases">
        <authorList>
            <consortium name="The Broad Institute Genome Sequencing Platform"/>
            <person name="Ward D."/>
            <person name="Feldgarden M."/>
            <person name="Earl A."/>
            <person name="Young S.K."/>
            <person name="Zeng Q."/>
            <person name="Koehrsen M."/>
            <person name="Alvarado L."/>
            <person name="Berlin A."/>
            <person name="Bochicchio J."/>
            <person name="Borenstein D."/>
            <person name="Chapman S.B."/>
            <person name="Chen Z."/>
            <person name="Engels R."/>
            <person name="Freedman E."/>
            <person name="Gellesch M."/>
            <person name="Goldberg J."/>
            <person name="Griggs A."/>
            <person name="Gujja S."/>
            <person name="Heilman E."/>
            <person name="Heiman D."/>
            <person name="Hepburn T."/>
            <person name="Howarth C."/>
            <person name="Jen D."/>
            <person name="Larson L."/>
            <person name="Lewis B."/>
            <person name="Mehta T."/>
            <person name="Park D."/>
            <person name="Pearson M."/>
            <person name="Roberts A."/>
            <person name="Saif S."/>
            <person name="Shea T."/>
            <person name="Shenoy N."/>
            <person name="Sisk P."/>
            <person name="Stolte C."/>
            <person name="Sykes S."/>
            <person name="Thomson T."/>
            <person name="Walk T."/>
            <person name="White J."/>
            <person name="Yandava C."/>
            <person name="Izard J."/>
            <person name="Baranova O.V."/>
            <person name="Blanton J.M."/>
            <person name="Tanner A.C."/>
            <person name="Dewhirst F.E."/>
            <person name="Haas B."/>
            <person name="Nusbaum C."/>
            <person name="Birren B."/>
        </authorList>
    </citation>
    <scope>NUCLEOTIDE SEQUENCE [LARGE SCALE GENOMIC DNA]</scope>
    <source>
        <strain evidence="2">1-1 BBBD Race 1</strain>
    </source>
</reference>
<dbReference type="EMBL" id="ADAS02004755">
    <property type="protein sequence ID" value="OAV85365.1"/>
    <property type="molecule type" value="Genomic_DNA"/>
</dbReference>
<proteinExistence type="predicted"/>
<evidence type="ECO:0000313" key="4">
    <source>
        <dbReference type="Proteomes" id="UP000005240"/>
    </source>
</evidence>
<reference evidence="3" key="4">
    <citation type="submission" date="2025-05" db="UniProtKB">
        <authorList>
            <consortium name="EnsemblFungi"/>
        </authorList>
    </citation>
    <scope>IDENTIFICATION</scope>
    <source>
        <strain evidence="3">isolate 1-1 / race 1 (BBBD)</strain>
    </source>
</reference>
<accession>A0A180FY76</accession>
<feature type="compositionally biased region" description="Basic and acidic residues" evidence="1">
    <location>
        <begin position="271"/>
        <end position="282"/>
    </location>
</feature>
<feature type="compositionally biased region" description="Polar residues" evidence="1">
    <location>
        <begin position="1"/>
        <end position="13"/>
    </location>
</feature>
<feature type="compositionally biased region" description="Low complexity" evidence="1">
    <location>
        <begin position="56"/>
        <end position="89"/>
    </location>
</feature>
<protein>
    <submittedName>
        <fullName evidence="2 3">Uncharacterized protein</fullName>
    </submittedName>
</protein>
<dbReference type="EnsemblFungi" id="PTTG_30578-t43_1">
    <property type="protein sequence ID" value="PTTG_30578-t43_1-p1"/>
    <property type="gene ID" value="PTTG_30578"/>
</dbReference>
<name>A0A180FY76_PUCT1</name>
<reference evidence="3 4" key="3">
    <citation type="journal article" date="2017" name="G3 (Bethesda)">
        <title>Comparative analysis highlights variable genome content of wheat rusts and divergence of the mating loci.</title>
        <authorList>
            <person name="Cuomo C.A."/>
            <person name="Bakkeren G."/>
            <person name="Khalil H.B."/>
            <person name="Panwar V."/>
            <person name="Joly D."/>
            <person name="Linning R."/>
            <person name="Sakthikumar S."/>
            <person name="Song X."/>
            <person name="Adiconis X."/>
            <person name="Fan L."/>
            <person name="Goldberg J.M."/>
            <person name="Levin J.Z."/>
            <person name="Young S."/>
            <person name="Zeng Q."/>
            <person name="Anikster Y."/>
            <person name="Bruce M."/>
            <person name="Wang M."/>
            <person name="Yin C."/>
            <person name="McCallum B."/>
            <person name="Szabo L.J."/>
            <person name="Hulbert S."/>
            <person name="Chen X."/>
            <person name="Fellers J.P."/>
        </authorList>
    </citation>
    <scope>NUCLEOTIDE SEQUENCE</scope>
    <source>
        <strain evidence="4">Isolate 1-1 / race 1 (BBBD)</strain>
        <strain evidence="3">isolate 1-1 / race 1 (BBBD)</strain>
    </source>
</reference>
<dbReference type="OrthoDB" id="10403771at2759"/>
<organism evidence="2">
    <name type="scientific">Puccinia triticina (isolate 1-1 / race 1 (BBBD))</name>
    <name type="common">Brown leaf rust fungus</name>
    <dbReference type="NCBI Taxonomy" id="630390"/>
    <lineage>
        <taxon>Eukaryota</taxon>
        <taxon>Fungi</taxon>
        <taxon>Dikarya</taxon>
        <taxon>Basidiomycota</taxon>
        <taxon>Pucciniomycotina</taxon>
        <taxon>Pucciniomycetes</taxon>
        <taxon>Pucciniales</taxon>
        <taxon>Pucciniaceae</taxon>
        <taxon>Puccinia</taxon>
    </lineage>
</organism>
<feature type="region of interest" description="Disordered" evidence="1">
    <location>
        <begin position="263"/>
        <end position="282"/>
    </location>
</feature>
<evidence type="ECO:0000313" key="3">
    <source>
        <dbReference type="EnsemblFungi" id="PTTG_30578-t43_1-p1"/>
    </source>
</evidence>
<dbReference type="AlphaFoldDB" id="A0A180FY76"/>
<gene>
    <name evidence="2" type="ORF">PTTG_30578</name>
</gene>
<evidence type="ECO:0000256" key="1">
    <source>
        <dbReference type="SAM" id="MobiDB-lite"/>
    </source>
</evidence>
<keyword evidence="4" id="KW-1185">Reference proteome</keyword>
<evidence type="ECO:0000313" key="2">
    <source>
        <dbReference type="EMBL" id="OAV85365.1"/>
    </source>
</evidence>